<evidence type="ECO:0000256" key="9">
    <source>
        <dbReference type="PROSITE-ProRule" id="PRU01049"/>
    </source>
</evidence>
<dbReference type="GO" id="GO:0043022">
    <property type="term" value="F:ribosome binding"/>
    <property type="evidence" value="ECO:0007669"/>
    <property type="project" value="TreeGrafter"/>
</dbReference>
<dbReference type="InterPro" id="IPR032859">
    <property type="entry name" value="KH_dom-like"/>
</dbReference>
<dbReference type="Gene3D" id="3.40.50.300">
    <property type="entry name" value="P-loop containing nucleotide triphosphate hydrolases"/>
    <property type="match status" value="2"/>
</dbReference>
<keyword evidence="6 8" id="KW-0342">GTP-binding</keyword>
<dbReference type="FunFam" id="3.30.300.20:FF:000004">
    <property type="entry name" value="GTPase Der"/>
    <property type="match status" value="1"/>
</dbReference>
<reference evidence="12 13" key="1">
    <citation type="journal article" date="2011" name="ISME J.">
        <title>Community ecology of hot spring cyanobacterial mats: predominant populations and their functional potential.</title>
        <authorList>
            <person name="Klatt C.G."/>
            <person name="Wood J.M."/>
            <person name="Rusch D.B."/>
            <person name="Bateson M.M."/>
            <person name="Hamamura N."/>
            <person name="Heidelberg J.F."/>
            <person name="Grossman A.R."/>
            <person name="Bhaya D."/>
            <person name="Cohan F.M."/>
            <person name="Kuhl M."/>
            <person name="Bryant D.A."/>
            <person name="Ward D.M."/>
        </authorList>
    </citation>
    <scope>NUCLEOTIDE SEQUENCE [LARGE SCALE GENOMIC DNA]</scope>
    <source>
        <strain evidence="12">OS</strain>
    </source>
</reference>
<feature type="domain" description="EngA-type G" evidence="11">
    <location>
        <begin position="178"/>
        <end position="353"/>
    </location>
</feature>
<gene>
    <name evidence="8" type="primary">der</name>
    <name evidence="12" type="ORF">D0433_00245</name>
</gene>
<dbReference type="InterPro" id="IPR015946">
    <property type="entry name" value="KH_dom-like_a/b"/>
</dbReference>
<dbReference type="AlphaFoldDB" id="A0A395M440"/>
<accession>A0A395M440</accession>
<evidence type="ECO:0000259" key="11">
    <source>
        <dbReference type="PROSITE" id="PS51712"/>
    </source>
</evidence>
<dbReference type="InterPro" id="IPR003593">
    <property type="entry name" value="AAA+_ATPase"/>
</dbReference>
<keyword evidence="3 8" id="KW-0690">Ribosome biogenesis</keyword>
<dbReference type="PANTHER" id="PTHR43834">
    <property type="entry name" value="GTPASE DER"/>
    <property type="match status" value="1"/>
</dbReference>
<dbReference type="SMART" id="SM00382">
    <property type="entry name" value="AAA"/>
    <property type="match status" value="2"/>
</dbReference>
<evidence type="ECO:0000313" key="13">
    <source>
        <dbReference type="Proteomes" id="UP000266389"/>
    </source>
</evidence>
<dbReference type="PANTHER" id="PTHR43834:SF6">
    <property type="entry name" value="GTPASE DER"/>
    <property type="match status" value="1"/>
</dbReference>
<comment type="subunit">
    <text evidence="8">Associates with the 50S ribosomal subunit.</text>
</comment>
<dbReference type="GO" id="GO:0005525">
    <property type="term" value="F:GTP binding"/>
    <property type="evidence" value="ECO:0007669"/>
    <property type="project" value="UniProtKB-UniRule"/>
</dbReference>
<evidence type="ECO:0000256" key="8">
    <source>
        <dbReference type="HAMAP-Rule" id="MF_00195"/>
    </source>
</evidence>
<proteinExistence type="inferred from homology"/>
<feature type="binding site" evidence="8">
    <location>
        <begin position="56"/>
        <end position="60"/>
    </location>
    <ligand>
        <name>GTP</name>
        <dbReference type="ChEBI" id="CHEBI:37565"/>
        <label>1</label>
    </ligand>
</feature>
<comment type="function">
    <text evidence="8 10">GTPase that plays an essential role in the late steps of ribosome biogenesis.</text>
</comment>
<dbReference type="InterPro" id="IPR016484">
    <property type="entry name" value="GTPase_Der"/>
</dbReference>
<feature type="binding site" evidence="8">
    <location>
        <begin position="296"/>
        <end position="299"/>
    </location>
    <ligand>
        <name>GTP</name>
        <dbReference type="ChEBI" id="CHEBI:37565"/>
        <label>2</label>
    </ligand>
</feature>
<sequence>MKPVVAIVGRPNVGKSTLFNRIIGRRHAIVDDQPGVTRDRNIQDAEWCGREFLLVDTGGYTREEDTISAAVRAQALRAVEEADVIVFVCDVRAGVTDVDIEVAEILRKQAAHKKVFLAVNKVDSQSFLAEAEAFRKLGLGEPHFIAGEQGLGVAELLDEVIKSFPPSTQKQSNEAEVVKLAVVGRPNVGKSSFVNAVLGEERQIVTEIAGTTRDSIDTEFRRYGRQFILIDTAGLRKRAKVEEDVEFFSTTRTEKALERADVAIVIIDATQGLERQDMRIINMAIERKCGVLIAINKWDLIEKDAKTAEAFTEAAQAQLKALSYLPIITVSAVTKQRVFKAIDLAEEIWQARRHRIETSVLNRALLPEIQRSPPWSKSGKEIKVKYITQLATEPPLFALYASNAKLVQGSYKKYVERLIREKFGFKGVPIEVQFRQK</sequence>
<evidence type="ECO:0000256" key="1">
    <source>
        <dbReference type="ARBA" id="ARBA00008279"/>
    </source>
</evidence>
<evidence type="ECO:0000256" key="2">
    <source>
        <dbReference type="ARBA" id="ARBA00020953"/>
    </source>
</evidence>
<organism evidence="12 13">
    <name type="scientific">Candidatus Thermochlorobacter aerophilus</name>
    <dbReference type="NCBI Taxonomy" id="1868324"/>
    <lineage>
        <taxon>Bacteria</taxon>
        <taxon>Pseudomonadati</taxon>
        <taxon>Chlorobiota</taxon>
        <taxon>Chlorobiia</taxon>
        <taxon>Chlorobiales</taxon>
        <taxon>Candidatus Thermochlorobacteriaceae</taxon>
        <taxon>Candidatus Thermochlorobacter</taxon>
    </lineage>
</organism>
<protein>
    <recommendedName>
        <fullName evidence="2 8">GTPase Der</fullName>
    </recommendedName>
    <alternativeName>
        <fullName evidence="7 8">GTP-binding protein EngA</fullName>
    </alternativeName>
</protein>
<feature type="domain" description="EngA-type G" evidence="11">
    <location>
        <begin position="3"/>
        <end position="168"/>
    </location>
</feature>
<dbReference type="Pfam" id="PF14714">
    <property type="entry name" value="KH_dom-like"/>
    <property type="match status" value="1"/>
</dbReference>
<dbReference type="PIRSF" id="PIRSF006485">
    <property type="entry name" value="GTP-binding_EngA"/>
    <property type="match status" value="1"/>
</dbReference>
<evidence type="ECO:0000256" key="10">
    <source>
        <dbReference type="RuleBase" id="RU004481"/>
    </source>
</evidence>
<dbReference type="CDD" id="cd01894">
    <property type="entry name" value="EngA1"/>
    <property type="match status" value="1"/>
</dbReference>
<feature type="binding site" evidence="8">
    <location>
        <begin position="9"/>
        <end position="16"/>
    </location>
    <ligand>
        <name>GTP</name>
        <dbReference type="ChEBI" id="CHEBI:37565"/>
        <label>1</label>
    </ligand>
</feature>
<dbReference type="Proteomes" id="UP000266389">
    <property type="component" value="Unassembled WGS sequence"/>
</dbReference>
<dbReference type="FunFam" id="3.40.50.300:FF:000040">
    <property type="entry name" value="GTPase Der"/>
    <property type="match status" value="1"/>
</dbReference>
<evidence type="ECO:0000256" key="3">
    <source>
        <dbReference type="ARBA" id="ARBA00022517"/>
    </source>
</evidence>
<dbReference type="Gene3D" id="3.30.300.20">
    <property type="match status" value="1"/>
</dbReference>
<dbReference type="InterPro" id="IPR031166">
    <property type="entry name" value="G_ENGA"/>
</dbReference>
<comment type="similarity">
    <text evidence="1 8 9 10">Belongs to the TRAFAC class TrmE-Era-EngA-EngB-Septin-like GTPase superfamily. EngA (Der) GTPase family.</text>
</comment>
<dbReference type="InterPro" id="IPR006073">
    <property type="entry name" value="GTP-bd"/>
</dbReference>
<dbReference type="InterPro" id="IPR005225">
    <property type="entry name" value="Small_GTP-bd"/>
</dbReference>
<evidence type="ECO:0000256" key="6">
    <source>
        <dbReference type="ARBA" id="ARBA00023134"/>
    </source>
</evidence>
<dbReference type="PROSITE" id="PS51712">
    <property type="entry name" value="G_ENGA"/>
    <property type="match status" value="2"/>
</dbReference>
<dbReference type="Pfam" id="PF01926">
    <property type="entry name" value="MMR_HSR1"/>
    <property type="match status" value="2"/>
</dbReference>
<feature type="binding site" evidence="8">
    <location>
        <begin position="184"/>
        <end position="191"/>
    </location>
    <ligand>
        <name>GTP</name>
        <dbReference type="ChEBI" id="CHEBI:37565"/>
        <label>2</label>
    </ligand>
</feature>
<dbReference type="GO" id="GO:0042254">
    <property type="term" value="P:ribosome biogenesis"/>
    <property type="evidence" value="ECO:0007669"/>
    <property type="project" value="UniProtKB-KW"/>
</dbReference>
<dbReference type="EMBL" id="PHFL01000001">
    <property type="protein sequence ID" value="RFM25555.1"/>
    <property type="molecule type" value="Genomic_DNA"/>
</dbReference>
<dbReference type="InterPro" id="IPR027417">
    <property type="entry name" value="P-loop_NTPase"/>
</dbReference>
<dbReference type="NCBIfam" id="TIGR03594">
    <property type="entry name" value="GTPase_EngA"/>
    <property type="match status" value="1"/>
</dbReference>
<comment type="caution">
    <text evidence="12">The sequence shown here is derived from an EMBL/GenBank/DDBJ whole genome shotgun (WGS) entry which is preliminary data.</text>
</comment>
<keyword evidence="5 8" id="KW-0547">Nucleotide-binding</keyword>
<keyword evidence="4 10" id="KW-0677">Repeat</keyword>
<dbReference type="HAMAP" id="MF_00195">
    <property type="entry name" value="GTPase_Der"/>
    <property type="match status" value="1"/>
</dbReference>
<evidence type="ECO:0000256" key="7">
    <source>
        <dbReference type="ARBA" id="ARBA00032345"/>
    </source>
</evidence>
<dbReference type="SUPFAM" id="SSF52540">
    <property type="entry name" value="P-loop containing nucleoside triphosphate hydrolases"/>
    <property type="match status" value="2"/>
</dbReference>
<dbReference type="PRINTS" id="PR00326">
    <property type="entry name" value="GTP1OBG"/>
</dbReference>
<feature type="binding site" evidence="8">
    <location>
        <begin position="231"/>
        <end position="235"/>
    </location>
    <ligand>
        <name>GTP</name>
        <dbReference type="ChEBI" id="CHEBI:37565"/>
        <label>2</label>
    </ligand>
</feature>
<dbReference type="CDD" id="cd01895">
    <property type="entry name" value="EngA2"/>
    <property type="match status" value="1"/>
</dbReference>
<dbReference type="FunFam" id="3.40.50.300:FF:000057">
    <property type="entry name" value="GTPase Der"/>
    <property type="match status" value="1"/>
</dbReference>
<feature type="binding site" evidence="8">
    <location>
        <begin position="120"/>
        <end position="123"/>
    </location>
    <ligand>
        <name>GTP</name>
        <dbReference type="ChEBI" id="CHEBI:37565"/>
        <label>1</label>
    </ligand>
</feature>
<name>A0A395M440_9BACT</name>
<dbReference type="NCBIfam" id="TIGR00231">
    <property type="entry name" value="small_GTP"/>
    <property type="match status" value="2"/>
</dbReference>
<evidence type="ECO:0000313" key="12">
    <source>
        <dbReference type="EMBL" id="RFM25555.1"/>
    </source>
</evidence>
<evidence type="ECO:0000256" key="4">
    <source>
        <dbReference type="ARBA" id="ARBA00022737"/>
    </source>
</evidence>
<evidence type="ECO:0000256" key="5">
    <source>
        <dbReference type="ARBA" id="ARBA00022741"/>
    </source>
</evidence>